<dbReference type="GO" id="GO:0008999">
    <property type="term" value="F:protein-N-terminal-alanine acetyltransferase activity"/>
    <property type="evidence" value="ECO:0007669"/>
    <property type="project" value="TreeGrafter"/>
</dbReference>
<keyword evidence="6" id="KW-1185">Reference proteome</keyword>
<name>A0A5B8KXR1_9HYPH</name>
<dbReference type="Proteomes" id="UP000321389">
    <property type="component" value="Chromosome"/>
</dbReference>
<evidence type="ECO:0000313" key="6">
    <source>
        <dbReference type="Proteomes" id="UP000321389"/>
    </source>
</evidence>
<evidence type="ECO:0000256" key="2">
    <source>
        <dbReference type="ARBA" id="ARBA00023315"/>
    </source>
</evidence>
<dbReference type="OrthoDB" id="9801669at2"/>
<evidence type="ECO:0000256" key="3">
    <source>
        <dbReference type="ARBA" id="ARBA00038502"/>
    </source>
</evidence>
<keyword evidence="2" id="KW-0012">Acyltransferase</keyword>
<dbReference type="InterPro" id="IPR000182">
    <property type="entry name" value="GNAT_dom"/>
</dbReference>
<dbReference type="PROSITE" id="PS51186">
    <property type="entry name" value="GNAT"/>
    <property type="match status" value="1"/>
</dbReference>
<dbReference type="PANTHER" id="PTHR43792">
    <property type="entry name" value="GNAT FAMILY, PUTATIVE (AFU_ORTHOLOGUE AFUA_3G00765)-RELATED-RELATED"/>
    <property type="match status" value="1"/>
</dbReference>
<dbReference type="SUPFAM" id="SSF55729">
    <property type="entry name" value="Acyl-CoA N-acyltransferases (Nat)"/>
    <property type="match status" value="1"/>
</dbReference>
<dbReference type="KEGG" id="niy:FQ775_09060"/>
<dbReference type="Gene3D" id="3.40.630.30">
    <property type="match status" value="1"/>
</dbReference>
<comment type="similarity">
    <text evidence="3">Belongs to the acetyltransferase family. RimJ subfamily.</text>
</comment>
<sequence>MSGLPFFGRVYPTIAGERITLKFPTGKEYAEWAALRGASRDFLQRWEPAWTSDELDRPAWRLRMKRYREELSRGGGATFLIYLNDSGEMAGGISIGNIRRGVAQSGQIGYWMGERYAGRGIMLDALRLTRGYAFETLKLHRIEAACIPDNNRSIRVLEKAGFTREGLLRSYLKINGSWQDHYLYALIEGEYQVQMTRGTAIGI</sequence>
<dbReference type="Pfam" id="PF13302">
    <property type="entry name" value="Acetyltransf_3"/>
    <property type="match status" value="1"/>
</dbReference>
<evidence type="ECO:0000256" key="1">
    <source>
        <dbReference type="ARBA" id="ARBA00022679"/>
    </source>
</evidence>
<dbReference type="AlphaFoldDB" id="A0A5B8KXR1"/>
<dbReference type="EMBL" id="CP042301">
    <property type="protein sequence ID" value="QDZ00517.1"/>
    <property type="molecule type" value="Genomic_DNA"/>
</dbReference>
<evidence type="ECO:0000313" key="5">
    <source>
        <dbReference type="EMBL" id="QDZ00517.1"/>
    </source>
</evidence>
<feature type="domain" description="N-acetyltransferase" evidence="4">
    <location>
        <begin position="21"/>
        <end position="189"/>
    </location>
</feature>
<dbReference type="RefSeq" id="WP_146299165.1">
    <property type="nucleotide sequence ID" value="NZ_CP042301.2"/>
</dbReference>
<evidence type="ECO:0000259" key="4">
    <source>
        <dbReference type="PROSITE" id="PS51186"/>
    </source>
</evidence>
<dbReference type="PANTHER" id="PTHR43792:SF8">
    <property type="entry name" value="[RIBOSOMAL PROTEIN US5]-ALANINE N-ACETYLTRANSFERASE"/>
    <property type="match status" value="1"/>
</dbReference>
<dbReference type="InterPro" id="IPR051531">
    <property type="entry name" value="N-acetyltransferase"/>
</dbReference>
<reference evidence="5" key="1">
    <citation type="submission" date="2020-04" db="EMBL/GenBank/DDBJ databases">
        <title>Nitratireductor sp. nov. isolated from mangrove soil.</title>
        <authorList>
            <person name="Ye Y."/>
        </authorList>
    </citation>
    <scope>NUCLEOTIDE SEQUENCE</scope>
    <source>
        <strain evidence="5">SY7</strain>
    </source>
</reference>
<organism evidence="5 6">
    <name type="scientific">Nitratireductor mangrovi</name>
    <dbReference type="NCBI Taxonomy" id="2599600"/>
    <lineage>
        <taxon>Bacteria</taxon>
        <taxon>Pseudomonadati</taxon>
        <taxon>Pseudomonadota</taxon>
        <taxon>Alphaproteobacteria</taxon>
        <taxon>Hyphomicrobiales</taxon>
        <taxon>Phyllobacteriaceae</taxon>
        <taxon>Nitratireductor</taxon>
    </lineage>
</organism>
<keyword evidence="1" id="KW-0808">Transferase</keyword>
<dbReference type="GO" id="GO:0005737">
    <property type="term" value="C:cytoplasm"/>
    <property type="evidence" value="ECO:0007669"/>
    <property type="project" value="TreeGrafter"/>
</dbReference>
<proteinExistence type="inferred from homology"/>
<protein>
    <submittedName>
        <fullName evidence="5">GNAT family N-acetyltransferase</fullName>
    </submittedName>
</protein>
<dbReference type="InterPro" id="IPR016181">
    <property type="entry name" value="Acyl_CoA_acyltransferase"/>
</dbReference>
<gene>
    <name evidence="5" type="ORF">FQ775_09060</name>
</gene>
<accession>A0A5B8KXR1</accession>